<dbReference type="STRING" id="669874.A0A1E4TWH4"/>
<reference evidence="7" key="1">
    <citation type="submission" date="2016-05" db="EMBL/GenBank/DDBJ databases">
        <title>Comparative genomics of biotechnologically important yeasts.</title>
        <authorList>
            <consortium name="DOE Joint Genome Institute"/>
            <person name="Riley R."/>
            <person name="Haridas S."/>
            <person name="Wolfe K.H."/>
            <person name="Lopes M.R."/>
            <person name="Hittinger C.T."/>
            <person name="Goker M."/>
            <person name="Salamov A."/>
            <person name="Wisecaver J."/>
            <person name="Long T.M."/>
            <person name="Aerts A.L."/>
            <person name="Barry K."/>
            <person name="Choi C."/>
            <person name="Clum A."/>
            <person name="Coughlan A.Y."/>
            <person name="Deshpande S."/>
            <person name="Douglass A.P."/>
            <person name="Hanson S.J."/>
            <person name="Klenk H.-P."/>
            <person name="Labutti K."/>
            <person name="Lapidus A."/>
            <person name="Lindquist E."/>
            <person name="Lipzen A."/>
            <person name="Meier-Kolthoff J.P."/>
            <person name="Ohm R.A."/>
            <person name="Otillar R.P."/>
            <person name="Pangilinan J."/>
            <person name="Peng Y."/>
            <person name="Rokas A."/>
            <person name="Rosa C.A."/>
            <person name="Scheuner C."/>
            <person name="Sibirny A.A."/>
            <person name="Slot J.C."/>
            <person name="Stielow J.B."/>
            <person name="Sun H."/>
            <person name="Kurtzman C.P."/>
            <person name="Blackwell M."/>
            <person name="Grigoriev I.V."/>
            <person name="Jeffries T.W."/>
        </authorList>
    </citation>
    <scope>NUCLEOTIDE SEQUENCE [LARGE SCALE GENOMIC DNA]</scope>
    <source>
        <strain evidence="7">NRRL Y-2460</strain>
    </source>
</reference>
<dbReference type="InterPro" id="IPR002068">
    <property type="entry name" value="A-crystallin/Hsp20_dom"/>
</dbReference>
<keyword evidence="1" id="KW-0346">Stress response</keyword>
<dbReference type="GO" id="GO:0003729">
    <property type="term" value="F:mRNA binding"/>
    <property type="evidence" value="ECO:0007669"/>
    <property type="project" value="EnsemblFungi"/>
</dbReference>
<dbReference type="PROSITE" id="PS01031">
    <property type="entry name" value="SHSP"/>
    <property type="match status" value="1"/>
</dbReference>
<dbReference type="Proteomes" id="UP000094236">
    <property type="component" value="Unassembled WGS sequence"/>
</dbReference>
<sequence length="227" mass="25580">MSFFLNNDPFWNFFENINDEVSSFNDFVNSQRPRQRQALAKGNRTRNQRQVTADGNQPEGAGSSQQLTSQRGNNKENNQGNGNGRLTTSSFFNDPFFNSVSPFDFNFDADIDIVPPVDIIDNEKNYDVHFSIPGAAKDHITIDFNKDDNELVVKGEIPEVESTKVEGEGKKARKYIERSSGKFERHIVLPSKADGDNIKAKFENGVLQLDVPKSTEEKANSKRIEIS</sequence>
<dbReference type="AlphaFoldDB" id="A0A1E4TWH4"/>
<protein>
    <recommendedName>
        <fullName evidence="5">SHSP domain-containing protein</fullName>
    </recommendedName>
</protein>
<keyword evidence="7" id="KW-1185">Reference proteome</keyword>
<feature type="region of interest" description="Disordered" evidence="4">
    <location>
        <begin position="29"/>
        <end position="87"/>
    </location>
</feature>
<dbReference type="GO" id="GO:0051082">
    <property type="term" value="F:unfolded protein binding"/>
    <property type="evidence" value="ECO:0007669"/>
    <property type="project" value="EnsemblFungi"/>
</dbReference>
<dbReference type="PANTHER" id="PTHR11527">
    <property type="entry name" value="HEAT-SHOCK PROTEIN 20 FAMILY MEMBER"/>
    <property type="match status" value="1"/>
</dbReference>
<evidence type="ECO:0000256" key="4">
    <source>
        <dbReference type="SAM" id="MobiDB-lite"/>
    </source>
</evidence>
<feature type="domain" description="SHSP" evidence="5">
    <location>
        <begin position="108"/>
        <end position="227"/>
    </location>
</feature>
<dbReference type="GO" id="GO:0034605">
    <property type="term" value="P:cellular response to heat"/>
    <property type="evidence" value="ECO:0007669"/>
    <property type="project" value="EnsemblFungi"/>
</dbReference>
<evidence type="ECO:0000313" key="7">
    <source>
        <dbReference type="Proteomes" id="UP000094236"/>
    </source>
</evidence>
<name>A0A1E4TWH4_PACTA</name>
<evidence type="ECO:0000256" key="3">
    <source>
        <dbReference type="RuleBase" id="RU003616"/>
    </source>
</evidence>
<dbReference type="GO" id="GO:0006457">
    <property type="term" value="P:protein folding"/>
    <property type="evidence" value="ECO:0007669"/>
    <property type="project" value="EnsemblFungi"/>
</dbReference>
<dbReference type="CDD" id="cd06464">
    <property type="entry name" value="ACD_sHsps-like"/>
    <property type="match status" value="1"/>
</dbReference>
<comment type="similarity">
    <text evidence="2 3">Belongs to the small heat shock protein (HSP20) family.</text>
</comment>
<evidence type="ECO:0000313" key="6">
    <source>
        <dbReference type="EMBL" id="ODV96084.1"/>
    </source>
</evidence>
<dbReference type="Gene3D" id="2.60.40.790">
    <property type="match status" value="1"/>
</dbReference>
<evidence type="ECO:0000259" key="5">
    <source>
        <dbReference type="PROSITE" id="PS01031"/>
    </source>
</evidence>
<dbReference type="InterPro" id="IPR031107">
    <property type="entry name" value="Small_HSP"/>
</dbReference>
<dbReference type="Pfam" id="PF00011">
    <property type="entry name" value="HSP20"/>
    <property type="match status" value="1"/>
</dbReference>
<dbReference type="EMBL" id="KV454013">
    <property type="protein sequence ID" value="ODV96084.1"/>
    <property type="molecule type" value="Genomic_DNA"/>
</dbReference>
<feature type="compositionally biased region" description="Polar residues" evidence="4">
    <location>
        <begin position="62"/>
        <end position="71"/>
    </location>
</feature>
<dbReference type="GO" id="GO:0005634">
    <property type="term" value="C:nucleus"/>
    <property type="evidence" value="ECO:0007669"/>
    <property type="project" value="EnsemblFungi"/>
</dbReference>
<evidence type="ECO:0000256" key="2">
    <source>
        <dbReference type="PROSITE-ProRule" id="PRU00285"/>
    </source>
</evidence>
<organism evidence="6 7">
    <name type="scientific">Pachysolen tannophilus NRRL Y-2460</name>
    <dbReference type="NCBI Taxonomy" id="669874"/>
    <lineage>
        <taxon>Eukaryota</taxon>
        <taxon>Fungi</taxon>
        <taxon>Dikarya</taxon>
        <taxon>Ascomycota</taxon>
        <taxon>Saccharomycotina</taxon>
        <taxon>Pichiomycetes</taxon>
        <taxon>Pachysolenaceae</taxon>
        <taxon>Pachysolen</taxon>
    </lineage>
</organism>
<dbReference type="GO" id="GO:0010494">
    <property type="term" value="C:cytoplasmic stress granule"/>
    <property type="evidence" value="ECO:0007669"/>
    <property type="project" value="EnsemblFungi"/>
</dbReference>
<dbReference type="InterPro" id="IPR008978">
    <property type="entry name" value="HSP20-like_chaperone"/>
</dbReference>
<gene>
    <name evidence="6" type="ORF">PACTADRAFT_2385</name>
</gene>
<accession>A0A1E4TWH4</accession>
<dbReference type="GO" id="GO:0042802">
    <property type="term" value="F:identical protein binding"/>
    <property type="evidence" value="ECO:0007669"/>
    <property type="project" value="EnsemblFungi"/>
</dbReference>
<evidence type="ECO:0000256" key="1">
    <source>
        <dbReference type="ARBA" id="ARBA00023016"/>
    </source>
</evidence>
<proteinExistence type="inferred from homology"/>
<dbReference type="SUPFAM" id="SSF49764">
    <property type="entry name" value="HSP20-like chaperones"/>
    <property type="match status" value="1"/>
</dbReference>
<dbReference type="OrthoDB" id="5511210at2759"/>